<dbReference type="InterPro" id="IPR000531">
    <property type="entry name" value="Beta-barrel_TonB"/>
</dbReference>
<dbReference type="InterPro" id="IPR039426">
    <property type="entry name" value="TonB-dep_rcpt-like"/>
</dbReference>
<keyword evidence="14" id="KW-1185">Reference proteome</keyword>
<evidence type="ECO:0000256" key="3">
    <source>
        <dbReference type="ARBA" id="ARBA00022452"/>
    </source>
</evidence>
<evidence type="ECO:0000256" key="6">
    <source>
        <dbReference type="ARBA" id="ARBA00023136"/>
    </source>
</evidence>
<evidence type="ECO:0000313" key="14">
    <source>
        <dbReference type="Proteomes" id="UP001501411"/>
    </source>
</evidence>
<dbReference type="InterPro" id="IPR037066">
    <property type="entry name" value="Plug_dom_sf"/>
</dbReference>
<evidence type="ECO:0000256" key="7">
    <source>
        <dbReference type="ARBA" id="ARBA00023237"/>
    </source>
</evidence>
<comment type="subcellular location">
    <subcellularLocation>
        <location evidence="1 8">Cell outer membrane</location>
        <topology evidence="1 8">Multi-pass membrane protein</topology>
    </subcellularLocation>
</comment>
<dbReference type="Proteomes" id="UP001501411">
    <property type="component" value="Unassembled WGS sequence"/>
</dbReference>
<dbReference type="NCBIfam" id="TIGR04056">
    <property type="entry name" value="OMP_RagA_SusC"/>
    <property type="match status" value="1"/>
</dbReference>
<sequence length="1085" mass="120969">MKLTILLIVIFSLNASTKVLSQITIRAEYAPLEDIFSQIEKQSGYHFFYKIKSIKEASASVNIQNAPVQDALKSVLKDQPFEFAIVDKTVVIKAKKANEGTDLIGQQLNIKGKVSNKDKEPLSGVTVTEKGTTHRSITNDDGTFTLSVQSSSSSIEFRLLGYLKKEISASSFPTDVILEEELVSLEDVVVVGYGTQKKENLTGAIATISSEDMIKRPVMRASSALQGLAPGLTVTQRSGQPGSDGGALRIRGVGTMTMENNSAKSNPLVLIDGVEGNIDGIDPNDIESVSVLKDAASASIYGSRAANGVILVTTKTGKGEQLSVSYNNYIGWQRFTALPDYANGYTYMTKLNEAYANMGKTPLYSDEYLQEYLANYQQDPDHYPNTDWQKEVYSGSGAVQNHYLAINGGKKVNVHSSFGFQDQKGVIPNYGSKRYSLRLNAKMNVLDNLQATILLSARHSPITTPANIDDIIIGVNRTAPIYAAQYSDGRYGAALNGYNPLAQVREGGTGENTYDNFRSTFQVNYQPIKGMDLELSYTPDFNLENGKRFTKAMDTYEFDSETPAFTVPTRTSLNQSQSKSWENTLRMLGRYSRDFQDHHFKFLAGYEQIDYSVDNMTAKREGFPFPEYPQLDAGSIEFMTNSGSASEWALRSFFGRLNYDYKGKYLFEANIRLDGSSRFYEGYKWGTFTSFSAGWRISEESFLQDQQWLSELKLRASWGQLGNQLIGNYPFASVIELGQNYVFGNQPATGGTQLDMANTEITWESTTSTDVGVDIGLWNRLDLSVDYYIRNTNDILLTLPVPALIGQSAPYQNAGKVRNKGWDFSLNYNQTINDFSYRVGLNLSDVHNEVIDLKGASPIINGYTINQEGLPIDALYGYRALGLFQSQEEIDHSPEQIGIYTPGDIKYEDVNGDGKIGSDDRVPIGSTIPRYTYGLNFNAKYKGFDLSFFIQGVGKADVLLTQDAAWAFYNAGKIKTWQLDAWTPDNPDAKYPRLTAERTHNNYENSSFWVYNAAYLRLKNLQIGYTLPTSWMSHLPFQSVRIYATGDNLWTKHHMPEGWDPERPNGNATVYPIAKTYTFGLNLVL</sequence>
<dbReference type="InterPro" id="IPR012910">
    <property type="entry name" value="Plug_dom"/>
</dbReference>
<evidence type="ECO:0000256" key="5">
    <source>
        <dbReference type="ARBA" id="ARBA00023077"/>
    </source>
</evidence>
<dbReference type="PROSITE" id="PS52016">
    <property type="entry name" value="TONB_DEPENDENT_REC_3"/>
    <property type="match status" value="1"/>
</dbReference>
<name>A0ABP9BTZ2_9SPHI</name>
<keyword evidence="5 9" id="KW-0798">TonB box</keyword>
<evidence type="ECO:0000256" key="4">
    <source>
        <dbReference type="ARBA" id="ARBA00022692"/>
    </source>
</evidence>
<dbReference type="SUPFAM" id="SSF49464">
    <property type="entry name" value="Carboxypeptidase regulatory domain-like"/>
    <property type="match status" value="1"/>
</dbReference>
<organism evidence="13 14">
    <name type="scientific">Olivibacter ginsenosidimutans</name>
    <dbReference type="NCBI Taxonomy" id="1176537"/>
    <lineage>
        <taxon>Bacteria</taxon>
        <taxon>Pseudomonadati</taxon>
        <taxon>Bacteroidota</taxon>
        <taxon>Sphingobacteriia</taxon>
        <taxon>Sphingobacteriales</taxon>
        <taxon>Sphingobacteriaceae</taxon>
        <taxon>Olivibacter</taxon>
    </lineage>
</organism>
<dbReference type="InterPro" id="IPR036942">
    <property type="entry name" value="Beta-barrel_TonB_sf"/>
</dbReference>
<keyword evidence="4 8" id="KW-0812">Transmembrane</keyword>
<proteinExistence type="inferred from homology"/>
<keyword evidence="10" id="KW-0732">Signal</keyword>
<dbReference type="Gene3D" id="2.170.130.10">
    <property type="entry name" value="TonB-dependent receptor, plug domain"/>
    <property type="match status" value="1"/>
</dbReference>
<feature type="domain" description="TonB-dependent receptor-like beta-barrel" evidence="11">
    <location>
        <begin position="487"/>
        <end position="1049"/>
    </location>
</feature>
<keyword evidence="3 8" id="KW-1134">Transmembrane beta strand</keyword>
<dbReference type="NCBIfam" id="TIGR04057">
    <property type="entry name" value="SusC_RagA_signa"/>
    <property type="match status" value="1"/>
</dbReference>
<keyword evidence="2 8" id="KW-0813">Transport</keyword>
<evidence type="ECO:0000256" key="2">
    <source>
        <dbReference type="ARBA" id="ARBA00022448"/>
    </source>
</evidence>
<evidence type="ECO:0000259" key="12">
    <source>
        <dbReference type="Pfam" id="PF07715"/>
    </source>
</evidence>
<feature type="domain" description="TonB-dependent receptor plug" evidence="12">
    <location>
        <begin position="198"/>
        <end position="309"/>
    </location>
</feature>
<evidence type="ECO:0000256" key="8">
    <source>
        <dbReference type="PROSITE-ProRule" id="PRU01360"/>
    </source>
</evidence>
<feature type="signal peptide" evidence="10">
    <location>
        <begin position="1"/>
        <end position="21"/>
    </location>
</feature>
<dbReference type="Gene3D" id="2.60.40.1120">
    <property type="entry name" value="Carboxypeptidase-like, regulatory domain"/>
    <property type="match status" value="1"/>
</dbReference>
<dbReference type="InterPro" id="IPR023997">
    <property type="entry name" value="TonB-dep_OMP_SusC/RagA_CS"/>
</dbReference>
<reference evidence="14" key="1">
    <citation type="journal article" date="2019" name="Int. J. Syst. Evol. Microbiol.">
        <title>The Global Catalogue of Microorganisms (GCM) 10K type strain sequencing project: providing services to taxonomists for standard genome sequencing and annotation.</title>
        <authorList>
            <consortium name="The Broad Institute Genomics Platform"/>
            <consortium name="The Broad Institute Genome Sequencing Center for Infectious Disease"/>
            <person name="Wu L."/>
            <person name="Ma J."/>
        </authorList>
    </citation>
    <scope>NUCLEOTIDE SEQUENCE [LARGE SCALE GENOMIC DNA]</scope>
    <source>
        <strain evidence="14">JCM 18200</strain>
    </source>
</reference>
<evidence type="ECO:0000259" key="11">
    <source>
        <dbReference type="Pfam" id="PF00593"/>
    </source>
</evidence>
<dbReference type="Pfam" id="PF07715">
    <property type="entry name" value="Plug"/>
    <property type="match status" value="1"/>
</dbReference>
<feature type="chain" id="PRO_5046224131" evidence="10">
    <location>
        <begin position="22"/>
        <end position="1085"/>
    </location>
</feature>
<protein>
    <submittedName>
        <fullName evidence="13">TonB-dependent receptor</fullName>
    </submittedName>
</protein>
<evidence type="ECO:0000256" key="9">
    <source>
        <dbReference type="RuleBase" id="RU003357"/>
    </source>
</evidence>
<dbReference type="EMBL" id="BAABIQ010000041">
    <property type="protein sequence ID" value="GAA4800394.1"/>
    <property type="molecule type" value="Genomic_DNA"/>
</dbReference>
<dbReference type="Pfam" id="PF00593">
    <property type="entry name" value="TonB_dep_Rec_b-barrel"/>
    <property type="match status" value="1"/>
</dbReference>
<keyword evidence="7 8" id="KW-0998">Cell outer membrane</keyword>
<gene>
    <name evidence="13" type="ORF">GCM10023231_31460</name>
</gene>
<dbReference type="Pfam" id="PF13715">
    <property type="entry name" value="CarbopepD_reg_2"/>
    <property type="match status" value="1"/>
</dbReference>
<evidence type="ECO:0000256" key="1">
    <source>
        <dbReference type="ARBA" id="ARBA00004571"/>
    </source>
</evidence>
<dbReference type="InterPro" id="IPR023996">
    <property type="entry name" value="TonB-dep_OMP_SusC/RagA"/>
</dbReference>
<evidence type="ECO:0000256" key="10">
    <source>
        <dbReference type="SAM" id="SignalP"/>
    </source>
</evidence>
<evidence type="ECO:0000313" key="13">
    <source>
        <dbReference type="EMBL" id="GAA4800394.1"/>
    </source>
</evidence>
<keyword evidence="13" id="KW-0675">Receptor</keyword>
<comment type="caution">
    <text evidence="13">The sequence shown here is derived from an EMBL/GenBank/DDBJ whole genome shotgun (WGS) entry which is preliminary data.</text>
</comment>
<keyword evidence="6 8" id="KW-0472">Membrane</keyword>
<dbReference type="Gene3D" id="2.40.170.20">
    <property type="entry name" value="TonB-dependent receptor, beta-barrel domain"/>
    <property type="match status" value="1"/>
</dbReference>
<accession>A0ABP9BTZ2</accession>
<comment type="similarity">
    <text evidence="8 9">Belongs to the TonB-dependent receptor family.</text>
</comment>
<dbReference type="InterPro" id="IPR008969">
    <property type="entry name" value="CarboxyPept-like_regulatory"/>
</dbReference>
<dbReference type="SUPFAM" id="SSF56935">
    <property type="entry name" value="Porins"/>
    <property type="match status" value="1"/>
</dbReference>